<reference evidence="2" key="1">
    <citation type="journal article" date="2018" name="BMC Genomics">
        <title>Genomic insights into host adaptation between the wheat stripe rust pathogen (Puccinia striiformis f. sp. tritici) and the barley stripe rust pathogen (Puccinia striiformis f. sp. hordei).</title>
        <authorList>
            <person name="Xia C."/>
            <person name="Wang M."/>
            <person name="Yin C."/>
            <person name="Cornejo O.E."/>
            <person name="Hulbert S.H."/>
            <person name="Chen X."/>
        </authorList>
    </citation>
    <scope>NUCLEOTIDE SEQUENCE [LARGE SCALE GENOMIC DNA]</scope>
    <source>
        <strain evidence="2">93-210</strain>
    </source>
</reference>
<dbReference type="EMBL" id="CM045879">
    <property type="protein sequence ID" value="KAI7939153.1"/>
    <property type="molecule type" value="Genomic_DNA"/>
</dbReference>
<evidence type="ECO:0000313" key="2">
    <source>
        <dbReference type="Proteomes" id="UP001060170"/>
    </source>
</evidence>
<organism evidence="1 2">
    <name type="scientific">Puccinia striiformis f. sp. tritici</name>
    <dbReference type="NCBI Taxonomy" id="168172"/>
    <lineage>
        <taxon>Eukaryota</taxon>
        <taxon>Fungi</taxon>
        <taxon>Dikarya</taxon>
        <taxon>Basidiomycota</taxon>
        <taxon>Pucciniomycotina</taxon>
        <taxon>Pucciniomycetes</taxon>
        <taxon>Pucciniales</taxon>
        <taxon>Pucciniaceae</taxon>
        <taxon>Puccinia</taxon>
    </lineage>
</organism>
<dbReference type="Proteomes" id="UP001060170">
    <property type="component" value="Chromosome 15"/>
</dbReference>
<protein>
    <submittedName>
        <fullName evidence="1">Uncharacterized protein</fullName>
    </submittedName>
</protein>
<reference evidence="2" key="2">
    <citation type="journal article" date="2018" name="Mol. Plant Microbe Interact.">
        <title>Genome sequence resources for the wheat stripe rust pathogen (Puccinia striiformis f. sp. tritici) and the barley stripe rust pathogen (Puccinia striiformis f. sp. hordei).</title>
        <authorList>
            <person name="Xia C."/>
            <person name="Wang M."/>
            <person name="Yin C."/>
            <person name="Cornejo O.E."/>
            <person name="Hulbert S.H."/>
            <person name="Chen X."/>
        </authorList>
    </citation>
    <scope>NUCLEOTIDE SEQUENCE [LARGE SCALE GENOMIC DNA]</scope>
    <source>
        <strain evidence="2">93-210</strain>
    </source>
</reference>
<comment type="caution">
    <text evidence="1">The sequence shown here is derived from an EMBL/GenBank/DDBJ whole genome shotgun (WGS) entry which is preliminary data.</text>
</comment>
<gene>
    <name evidence="1" type="ORF">MJO28_014732</name>
</gene>
<accession>A0ACC0DUH5</accession>
<evidence type="ECO:0000313" key="1">
    <source>
        <dbReference type="EMBL" id="KAI7939153.1"/>
    </source>
</evidence>
<sequence>MPPRPPNIPLNSTYGQSPPELDICFHDTKSGTKVNMEFKLHSCGWLHLNVTHPRQTLFLVVRSYHCSKPGICSCLVL</sequence>
<keyword evidence="2" id="KW-1185">Reference proteome</keyword>
<proteinExistence type="predicted"/>
<reference evidence="1 2" key="3">
    <citation type="journal article" date="2022" name="Microbiol. Spectr.">
        <title>Folding features and dynamics of 3D genome architecture in plant fungal pathogens.</title>
        <authorList>
            <person name="Xia C."/>
        </authorList>
    </citation>
    <scope>NUCLEOTIDE SEQUENCE [LARGE SCALE GENOMIC DNA]</scope>
    <source>
        <strain evidence="1 2">93-210</strain>
    </source>
</reference>
<name>A0ACC0DUH5_9BASI</name>